<dbReference type="InterPro" id="IPR001210">
    <property type="entry name" value="Ribosomal_eS17"/>
</dbReference>
<reference evidence="5" key="1">
    <citation type="journal article" date="2020" name="mSystems">
        <title>Genome- and Community-Level Interaction Insights into Carbon Utilization and Element Cycling Functions of Hydrothermarchaeota in Hydrothermal Sediment.</title>
        <authorList>
            <person name="Zhou Z."/>
            <person name="Liu Y."/>
            <person name="Xu W."/>
            <person name="Pan J."/>
            <person name="Luo Z.H."/>
            <person name="Li M."/>
        </authorList>
    </citation>
    <scope>NUCLEOTIDE SEQUENCE [LARGE SCALE GENOMIC DNA]</scope>
    <source>
        <strain evidence="5">SpSt-1056</strain>
    </source>
</reference>
<proteinExistence type="inferred from homology"/>
<dbReference type="Gene3D" id="1.10.60.20">
    <property type="entry name" value="Ribosomal protein S17e-like"/>
    <property type="match status" value="1"/>
</dbReference>
<dbReference type="GO" id="GO:1990904">
    <property type="term" value="C:ribonucleoprotein complex"/>
    <property type="evidence" value="ECO:0007669"/>
    <property type="project" value="UniProtKB-KW"/>
</dbReference>
<evidence type="ECO:0000256" key="2">
    <source>
        <dbReference type="ARBA" id="ARBA00022980"/>
    </source>
</evidence>
<keyword evidence="2 4" id="KW-0689">Ribosomal protein</keyword>
<dbReference type="GO" id="GO:0003735">
    <property type="term" value="F:structural constituent of ribosome"/>
    <property type="evidence" value="ECO:0007669"/>
    <property type="project" value="InterPro"/>
</dbReference>
<evidence type="ECO:0000313" key="5">
    <source>
        <dbReference type="EMBL" id="HHK68712.1"/>
    </source>
</evidence>
<dbReference type="GO" id="GO:0006412">
    <property type="term" value="P:translation"/>
    <property type="evidence" value="ECO:0007669"/>
    <property type="project" value="UniProtKB-UniRule"/>
</dbReference>
<dbReference type="SUPFAM" id="SSF116820">
    <property type="entry name" value="Rps17e-like"/>
    <property type="match status" value="1"/>
</dbReference>
<comment type="similarity">
    <text evidence="1 4">Belongs to the eukaryotic ribosomal protein eS17 family.</text>
</comment>
<dbReference type="HAMAP" id="MF_00511">
    <property type="entry name" value="Ribosomal_eS17"/>
    <property type="match status" value="1"/>
</dbReference>
<gene>
    <name evidence="4" type="primary">rps17e</name>
    <name evidence="5" type="ORF">ENM11_06130</name>
</gene>
<name>A0A7C5QEV5_CALS0</name>
<evidence type="ECO:0000256" key="3">
    <source>
        <dbReference type="ARBA" id="ARBA00023274"/>
    </source>
</evidence>
<dbReference type="AlphaFoldDB" id="A0A7C5QEV5"/>
<sequence length="81" mass="9119">MGKVRTRKIKTLAKEIKEGYADRVSTSFEENKKLVREVLEGRFSKKLANRIAGYLVALKKLELKAQRASEPQAAEPSTPES</sequence>
<comment type="caution">
    <text evidence="5">The sequence shown here is derived from an EMBL/GenBank/DDBJ whole genome shotgun (WGS) entry which is preliminary data.</text>
</comment>
<evidence type="ECO:0000256" key="4">
    <source>
        <dbReference type="HAMAP-Rule" id="MF_00511"/>
    </source>
</evidence>
<protein>
    <recommendedName>
        <fullName evidence="4">Small ribosomal subunit protein eS17</fullName>
    </recommendedName>
</protein>
<dbReference type="EMBL" id="DRWN01000051">
    <property type="protein sequence ID" value="HHK68712.1"/>
    <property type="molecule type" value="Genomic_DNA"/>
</dbReference>
<dbReference type="GO" id="GO:0005840">
    <property type="term" value="C:ribosome"/>
    <property type="evidence" value="ECO:0007669"/>
    <property type="project" value="UniProtKB-KW"/>
</dbReference>
<keyword evidence="3 4" id="KW-0687">Ribonucleoprotein</keyword>
<dbReference type="Pfam" id="PF00833">
    <property type="entry name" value="Ribosomal_S17e"/>
    <property type="match status" value="1"/>
</dbReference>
<dbReference type="InterPro" id="IPR036401">
    <property type="entry name" value="Ribosomal_eS17_sf"/>
</dbReference>
<evidence type="ECO:0000256" key="1">
    <source>
        <dbReference type="ARBA" id="ARBA00010444"/>
    </source>
</evidence>
<accession>A0A7C5QEV5</accession>
<organism evidence="5">
    <name type="scientific">Caldiarchaeum subterraneum</name>
    <dbReference type="NCBI Taxonomy" id="311458"/>
    <lineage>
        <taxon>Archaea</taxon>
        <taxon>Nitrososphaerota</taxon>
        <taxon>Candidatus Caldarchaeales</taxon>
        <taxon>Candidatus Caldarchaeaceae</taxon>
        <taxon>Candidatus Caldarchaeum</taxon>
    </lineage>
</organism>